<feature type="compositionally biased region" description="Polar residues" evidence="6">
    <location>
        <begin position="181"/>
        <end position="197"/>
    </location>
</feature>
<dbReference type="AlphaFoldDB" id="A0A7J6VGC6"/>
<feature type="domain" description="Gnk2-homologous" evidence="7">
    <location>
        <begin position="1"/>
        <end position="41"/>
    </location>
</feature>
<dbReference type="EMBL" id="JABWDY010032734">
    <property type="protein sequence ID" value="KAF5183953.1"/>
    <property type="molecule type" value="Genomic_DNA"/>
</dbReference>
<evidence type="ECO:0000256" key="5">
    <source>
        <dbReference type="ARBA" id="ARBA00038515"/>
    </source>
</evidence>
<keyword evidence="3" id="KW-0732">Signal</keyword>
<organism evidence="8 9">
    <name type="scientific">Thalictrum thalictroides</name>
    <name type="common">Rue-anemone</name>
    <name type="synonym">Anemone thalictroides</name>
    <dbReference type="NCBI Taxonomy" id="46969"/>
    <lineage>
        <taxon>Eukaryota</taxon>
        <taxon>Viridiplantae</taxon>
        <taxon>Streptophyta</taxon>
        <taxon>Embryophyta</taxon>
        <taxon>Tracheophyta</taxon>
        <taxon>Spermatophyta</taxon>
        <taxon>Magnoliopsida</taxon>
        <taxon>Ranunculales</taxon>
        <taxon>Ranunculaceae</taxon>
        <taxon>Thalictroideae</taxon>
        <taxon>Thalictrum</taxon>
    </lineage>
</organism>
<reference evidence="8 9" key="1">
    <citation type="submission" date="2020-06" db="EMBL/GenBank/DDBJ databases">
        <title>Transcriptomic and genomic resources for Thalictrum thalictroides and T. hernandezii: Facilitating candidate gene discovery in an emerging model plant lineage.</title>
        <authorList>
            <person name="Arias T."/>
            <person name="Riano-Pachon D.M."/>
            <person name="Di Stilio V.S."/>
        </authorList>
    </citation>
    <scope>NUCLEOTIDE SEQUENCE [LARGE SCALE GENOMIC DNA]</scope>
    <source>
        <strain evidence="9">cv. WT478/WT964</strain>
        <tissue evidence="8">Leaves</tissue>
    </source>
</reference>
<gene>
    <name evidence="8" type="ORF">FRX31_026459</name>
</gene>
<feature type="domain" description="Gnk2-homologous" evidence="7">
    <location>
        <begin position="49"/>
        <end position="154"/>
    </location>
</feature>
<evidence type="ECO:0000313" key="8">
    <source>
        <dbReference type="EMBL" id="KAF5183953.1"/>
    </source>
</evidence>
<dbReference type="Proteomes" id="UP000554482">
    <property type="component" value="Unassembled WGS sequence"/>
</dbReference>
<feature type="region of interest" description="Disordered" evidence="6">
    <location>
        <begin position="172"/>
        <end position="197"/>
    </location>
</feature>
<dbReference type="PANTHER" id="PTHR32411">
    <property type="entry name" value="CYSTEINE-RICH REPEAT SECRETORY PROTEIN 38-RELATED"/>
    <property type="match status" value="1"/>
</dbReference>
<dbReference type="InterPro" id="IPR050581">
    <property type="entry name" value="CRR_secretory_protein"/>
</dbReference>
<accession>A0A7J6VGC6</accession>
<dbReference type="PROSITE" id="PS51473">
    <property type="entry name" value="GNK2"/>
    <property type="match status" value="2"/>
</dbReference>
<dbReference type="GO" id="GO:0005576">
    <property type="term" value="C:extracellular region"/>
    <property type="evidence" value="ECO:0007669"/>
    <property type="project" value="UniProtKB-SubCell"/>
</dbReference>
<protein>
    <submittedName>
        <fullName evidence="8">Cysteine-rich repeat secretory protein</fullName>
    </submittedName>
</protein>
<name>A0A7J6VGC6_THATH</name>
<dbReference type="CDD" id="cd23509">
    <property type="entry name" value="Gnk2-like"/>
    <property type="match status" value="1"/>
</dbReference>
<dbReference type="Pfam" id="PF01657">
    <property type="entry name" value="Stress-antifung"/>
    <property type="match status" value="1"/>
</dbReference>
<keyword evidence="9" id="KW-1185">Reference proteome</keyword>
<dbReference type="InterPro" id="IPR038408">
    <property type="entry name" value="GNK2_sf"/>
</dbReference>
<comment type="similarity">
    <text evidence="5">Belongs to the cysteine-rich repeat secretory protein family.</text>
</comment>
<evidence type="ECO:0000256" key="6">
    <source>
        <dbReference type="SAM" id="MobiDB-lite"/>
    </source>
</evidence>
<dbReference type="PANTHER" id="PTHR32411:SF43">
    <property type="entry name" value="CYSTEINE-RICH REPEAT SECRETORY PROTEIN 38"/>
    <property type="match status" value="1"/>
</dbReference>
<keyword evidence="2" id="KW-0964">Secreted</keyword>
<comment type="caution">
    <text evidence="8">The sequence shown here is derived from an EMBL/GenBank/DDBJ whole genome shotgun (WGS) entry which is preliminary data.</text>
</comment>
<evidence type="ECO:0000256" key="4">
    <source>
        <dbReference type="ARBA" id="ARBA00022737"/>
    </source>
</evidence>
<dbReference type="OrthoDB" id="688481at2759"/>
<evidence type="ECO:0000313" key="9">
    <source>
        <dbReference type="Proteomes" id="UP000554482"/>
    </source>
</evidence>
<dbReference type="Gene3D" id="3.30.430.20">
    <property type="entry name" value="Gnk2 domain, C-X8-C-X2-C motif"/>
    <property type="match status" value="2"/>
</dbReference>
<evidence type="ECO:0000256" key="2">
    <source>
        <dbReference type="ARBA" id="ARBA00022525"/>
    </source>
</evidence>
<evidence type="ECO:0000256" key="3">
    <source>
        <dbReference type="ARBA" id="ARBA00022729"/>
    </source>
</evidence>
<evidence type="ECO:0000256" key="1">
    <source>
        <dbReference type="ARBA" id="ARBA00004613"/>
    </source>
</evidence>
<keyword evidence="4" id="KW-0677">Repeat</keyword>
<comment type="subcellular location">
    <subcellularLocation>
        <location evidence="1">Secreted</location>
    </subcellularLocation>
</comment>
<sequence>MERCRSCLYNSTVDVFRICPKRKQALLQYSDCILRYSNNNKAFSQVDTTPRGFYNVGKVSDADADHFNQQLSTLLNNLTRNAASKPTKFDSGRIDYKPLTPIEGFAQCTRDLSTTDCYSCLRNLMAFIPSCCDNSQGGFLYTTTCTIRYELYSFLQNPPQFFPPPFVASPPQSNVVPSPGAETSPTSNTVLSPGAETSPTQSNIVVILLLAFLLTWN</sequence>
<dbReference type="InterPro" id="IPR002902">
    <property type="entry name" value="GNK2"/>
</dbReference>
<evidence type="ECO:0000259" key="7">
    <source>
        <dbReference type="PROSITE" id="PS51473"/>
    </source>
</evidence>
<proteinExistence type="inferred from homology"/>